<dbReference type="GO" id="GO:0022857">
    <property type="term" value="F:transmembrane transporter activity"/>
    <property type="evidence" value="ECO:0007669"/>
    <property type="project" value="InterPro"/>
</dbReference>
<feature type="transmembrane region" description="Helical" evidence="2">
    <location>
        <begin position="397"/>
        <end position="424"/>
    </location>
</feature>
<feature type="transmembrane region" description="Helical" evidence="2">
    <location>
        <begin position="294"/>
        <end position="314"/>
    </location>
</feature>
<feature type="transmembrane region" description="Helical" evidence="2">
    <location>
        <begin position="126"/>
        <end position="148"/>
    </location>
</feature>
<organism evidence="3 4">
    <name type="scientific">Acanthamoeba castellanii (strain ATCC 30010 / Neff)</name>
    <dbReference type="NCBI Taxonomy" id="1257118"/>
    <lineage>
        <taxon>Eukaryota</taxon>
        <taxon>Amoebozoa</taxon>
        <taxon>Discosea</taxon>
        <taxon>Longamoebia</taxon>
        <taxon>Centramoebida</taxon>
        <taxon>Acanthamoebidae</taxon>
        <taxon>Acanthamoeba</taxon>
    </lineage>
</organism>
<dbReference type="KEGG" id="acan:ACA1_054790"/>
<feature type="transmembrane region" description="Helical" evidence="2">
    <location>
        <begin position="33"/>
        <end position="52"/>
    </location>
</feature>
<evidence type="ECO:0000313" key="4">
    <source>
        <dbReference type="Proteomes" id="UP000011083"/>
    </source>
</evidence>
<sequence>MRRAAELDQGVPAEEEDDDGRGSEVRWWCRRTTFIRALVLAAAMVIALQAGTTNAFNTIATHIQNDTGLSNGQITLLSSVGIIGTSFTMFAGLFNDRFGAMLTSLIGAVLTSSGYLAMSFTDKGTYPAMVASLTIIGFGSGASFLGALSTGLKVIPGYPGVGVALVGACMSISLALTNGIVEFDREVLGCAEDDCWPYYLRSLAVTTATFLFAPSFILCLLPPDADSKAKHPQRPTPANHTIQGDDWSEQELARDLFAPAGEVPQAVLVDEALKAGQTDSPVSLLHSLNALGNLFFWLLIFGYFSGIGSAVAIITSNKEIWVTFTGGEHAGWAVQITTGFSIANTIANVLSGWASDFLWTKFKFARHKLLALALLLDFVVFTVLVGLSYGIAHPSTAAQIVFVVCLMSVGFCFGTYLSLVPIIVGDYYGYVNFGLYFGYIQLGALVAVFLVPNLAQVIKDSMGDFNVIFVALLVCLGVSFAGIFLKRPTPIGHD</sequence>
<evidence type="ECO:0000256" key="2">
    <source>
        <dbReference type="SAM" id="Phobius"/>
    </source>
</evidence>
<dbReference type="Gene3D" id="1.20.1250.20">
    <property type="entry name" value="MFS general substrate transporter like domains"/>
    <property type="match status" value="2"/>
</dbReference>
<dbReference type="Proteomes" id="UP000011083">
    <property type="component" value="Unassembled WGS sequence"/>
</dbReference>
<keyword evidence="4" id="KW-1185">Reference proteome</keyword>
<protein>
    <submittedName>
        <fullName evidence="3">Transporter, major facilitator subfamily protein</fullName>
    </submittedName>
</protein>
<accession>L8H7M4</accession>
<feature type="transmembrane region" description="Helical" evidence="2">
    <location>
        <begin position="72"/>
        <end position="94"/>
    </location>
</feature>
<feature type="transmembrane region" description="Helical" evidence="2">
    <location>
        <begin position="369"/>
        <end position="391"/>
    </location>
</feature>
<feature type="transmembrane region" description="Helical" evidence="2">
    <location>
        <begin position="467"/>
        <end position="485"/>
    </location>
</feature>
<dbReference type="PANTHER" id="PTHR11360">
    <property type="entry name" value="MONOCARBOXYLATE TRANSPORTER"/>
    <property type="match status" value="1"/>
</dbReference>
<keyword evidence="2" id="KW-0812">Transmembrane</keyword>
<feature type="region of interest" description="Disordered" evidence="1">
    <location>
        <begin position="1"/>
        <end position="22"/>
    </location>
</feature>
<dbReference type="InterPro" id="IPR050327">
    <property type="entry name" value="Proton-linked_MCT"/>
</dbReference>
<dbReference type="InterPro" id="IPR036259">
    <property type="entry name" value="MFS_trans_sf"/>
</dbReference>
<dbReference type="GeneID" id="14921603"/>
<dbReference type="VEuPathDB" id="AmoebaDB:ACA1_054790"/>
<gene>
    <name evidence="3" type="ORF">ACA1_054790</name>
</gene>
<feature type="transmembrane region" description="Helical" evidence="2">
    <location>
        <begin position="334"/>
        <end position="357"/>
    </location>
</feature>
<feature type="transmembrane region" description="Helical" evidence="2">
    <location>
        <begin position="101"/>
        <end position="120"/>
    </location>
</feature>
<keyword evidence="2" id="KW-1133">Transmembrane helix</keyword>
<proteinExistence type="predicted"/>
<dbReference type="RefSeq" id="XP_004344136.1">
    <property type="nucleotide sequence ID" value="XM_004344086.1"/>
</dbReference>
<name>L8H7M4_ACACF</name>
<dbReference type="PANTHER" id="PTHR11360:SF304">
    <property type="entry name" value="MFS DOMAIN-CONTAINING PROTEIN"/>
    <property type="match status" value="1"/>
</dbReference>
<evidence type="ECO:0000256" key="1">
    <source>
        <dbReference type="SAM" id="MobiDB-lite"/>
    </source>
</evidence>
<evidence type="ECO:0000313" key="3">
    <source>
        <dbReference type="EMBL" id="ELR20733.1"/>
    </source>
</evidence>
<dbReference type="InterPro" id="IPR011701">
    <property type="entry name" value="MFS"/>
</dbReference>
<dbReference type="OrthoDB" id="410267at2759"/>
<feature type="transmembrane region" description="Helical" evidence="2">
    <location>
        <begin position="160"/>
        <end position="178"/>
    </location>
</feature>
<dbReference type="Pfam" id="PF07690">
    <property type="entry name" value="MFS_1"/>
    <property type="match status" value="1"/>
</dbReference>
<keyword evidence="2" id="KW-0472">Membrane</keyword>
<reference evidence="3 4" key="1">
    <citation type="journal article" date="2013" name="Genome Biol.">
        <title>Genome of Acanthamoeba castellanii highlights extensive lateral gene transfer and early evolution of tyrosine kinase signaling.</title>
        <authorList>
            <person name="Clarke M."/>
            <person name="Lohan A.J."/>
            <person name="Liu B."/>
            <person name="Lagkouvardos I."/>
            <person name="Roy S."/>
            <person name="Zafar N."/>
            <person name="Bertelli C."/>
            <person name="Schilde C."/>
            <person name="Kianianmomeni A."/>
            <person name="Burglin T.R."/>
            <person name="Frech C."/>
            <person name="Turcotte B."/>
            <person name="Kopec K.O."/>
            <person name="Synnott J.M."/>
            <person name="Choo C."/>
            <person name="Paponov I."/>
            <person name="Finkler A."/>
            <person name="Soon Heng Tan C."/>
            <person name="Hutchins A.P."/>
            <person name="Weinmeier T."/>
            <person name="Rattei T."/>
            <person name="Chu J.S."/>
            <person name="Gimenez G."/>
            <person name="Irimia M."/>
            <person name="Rigden D.J."/>
            <person name="Fitzpatrick D.A."/>
            <person name="Lorenzo-Morales J."/>
            <person name="Bateman A."/>
            <person name="Chiu C.H."/>
            <person name="Tang P."/>
            <person name="Hegemann P."/>
            <person name="Fromm H."/>
            <person name="Raoult D."/>
            <person name="Greub G."/>
            <person name="Miranda-Saavedra D."/>
            <person name="Chen N."/>
            <person name="Nash P."/>
            <person name="Ginger M.L."/>
            <person name="Horn M."/>
            <person name="Schaap P."/>
            <person name="Caler L."/>
            <person name="Loftus B."/>
        </authorList>
    </citation>
    <scope>NUCLEOTIDE SEQUENCE [LARGE SCALE GENOMIC DNA]</scope>
    <source>
        <strain evidence="3 4">Neff</strain>
    </source>
</reference>
<dbReference type="SUPFAM" id="SSF103473">
    <property type="entry name" value="MFS general substrate transporter"/>
    <property type="match status" value="1"/>
</dbReference>
<dbReference type="EMBL" id="KB007909">
    <property type="protein sequence ID" value="ELR20733.1"/>
    <property type="molecule type" value="Genomic_DNA"/>
</dbReference>
<dbReference type="AlphaFoldDB" id="L8H7M4"/>
<feature type="transmembrane region" description="Helical" evidence="2">
    <location>
        <begin position="198"/>
        <end position="221"/>
    </location>
</feature>
<feature type="transmembrane region" description="Helical" evidence="2">
    <location>
        <begin position="436"/>
        <end position="455"/>
    </location>
</feature>